<dbReference type="InterPro" id="IPR019775">
    <property type="entry name" value="WD40_repeat_CS"/>
</dbReference>
<dbReference type="SUPFAM" id="SSF50978">
    <property type="entry name" value="WD40 repeat-like"/>
    <property type="match status" value="1"/>
</dbReference>
<feature type="repeat" description="WD" evidence="3">
    <location>
        <begin position="499"/>
        <end position="533"/>
    </location>
</feature>
<accession>A0A2A6RFR2</accession>
<keyword evidence="5" id="KW-1185">Reference proteome</keyword>
<dbReference type="InterPro" id="IPR036322">
    <property type="entry name" value="WD40_repeat_dom_sf"/>
</dbReference>
<feature type="repeat" description="WD" evidence="3">
    <location>
        <begin position="373"/>
        <end position="414"/>
    </location>
</feature>
<organism evidence="4 5">
    <name type="scientific">Candidatus Viridilinea mediisalina</name>
    <dbReference type="NCBI Taxonomy" id="2024553"/>
    <lineage>
        <taxon>Bacteria</taxon>
        <taxon>Bacillati</taxon>
        <taxon>Chloroflexota</taxon>
        <taxon>Chloroflexia</taxon>
        <taxon>Chloroflexales</taxon>
        <taxon>Chloroflexineae</taxon>
        <taxon>Oscillochloridaceae</taxon>
        <taxon>Candidatus Viridilinea</taxon>
    </lineage>
</organism>
<feature type="repeat" description="WD" evidence="3">
    <location>
        <begin position="251"/>
        <end position="285"/>
    </location>
</feature>
<evidence type="ECO:0000313" key="5">
    <source>
        <dbReference type="Proteomes" id="UP000220527"/>
    </source>
</evidence>
<dbReference type="InterPro" id="IPR001680">
    <property type="entry name" value="WD40_rpt"/>
</dbReference>
<dbReference type="EMBL" id="NQWI01000110">
    <property type="protein sequence ID" value="PDW01771.1"/>
    <property type="molecule type" value="Genomic_DNA"/>
</dbReference>
<dbReference type="PANTHER" id="PTHR19879">
    <property type="entry name" value="TRANSCRIPTION INITIATION FACTOR TFIID"/>
    <property type="match status" value="1"/>
</dbReference>
<dbReference type="PROSITE" id="PS00678">
    <property type="entry name" value="WD_REPEATS_1"/>
    <property type="match status" value="1"/>
</dbReference>
<comment type="caution">
    <text evidence="4">The sequence shown here is derived from an EMBL/GenBank/DDBJ whole genome shotgun (WGS) entry which is preliminary data.</text>
</comment>
<feature type="repeat" description="WD" evidence="3">
    <location>
        <begin position="415"/>
        <end position="456"/>
    </location>
</feature>
<dbReference type="Pfam" id="PF00400">
    <property type="entry name" value="WD40"/>
    <property type="match status" value="7"/>
</dbReference>
<feature type="repeat" description="WD" evidence="3">
    <location>
        <begin position="457"/>
        <end position="498"/>
    </location>
</feature>
<feature type="repeat" description="WD" evidence="3">
    <location>
        <begin position="286"/>
        <end position="327"/>
    </location>
</feature>
<sequence>MCMTLSPRRGFGGGFASPKKTLVVPCWRLRRQHGTKNGVALINRTAYTIRWLPRRNTTTKRVVPHMSDANLGVGGVTMTPHALLRAELLVCYGEQCALTGCRVVEALDLVLIDPRATASPNNTLVLRADVARLFRAGLIACDPLDFSVSVAASLAGTPYAELSGAQLRQPNDSCAAPGRRFLAEHHRHFMLHHGHGLQSEPMLLEYASAAASVSEQSTDVPEVPIRRSEAATGALPSQLNPLRVLHVKSLVNGVACSPDGSLIVTGSWDGVARLWQMADGYLIQTLQSDLGEINTVGFHPEGGIVAAAGRNQRVQLWHVADGQPLRTLCDQDGHQGAVFGLAYTPNGELLASGSWDRTVRLWRMQDGGLERVLAEHRGAVNCVAISPTGKLLASGSHDRQVRLWRMRDGALLEELQGHQDAVFSLAFNPTGELLASAGSDQTIRVWRVADGALLYALAVERGAIFSLAFSPDGKLLASGDYGRAVRLWRATDGAPVAVGSGHSEGVTSLAFSPDGKLLLTGSFDATVRMWELV</sequence>
<dbReference type="AlphaFoldDB" id="A0A2A6RFR2"/>
<keyword evidence="2" id="KW-0677">Repeat</keyword>
<dbReference type="OrthoDB" id="142730at2"/>
<evidence type="ECO:0000256" key="1">
    <source>
        <dbReference type="ARBA" id="ARBA00022574"/>
    </source>
</evidence>
<name>A0A2A6RFR2_9CHLR</name>
<dbReference type="PROSITE" id="PS50082">
    <property type="entry name" value="WD_REPEATS_2"/>
    <property type="match status" value="7"/>
</dbReference>
<protein>
    <submittedName>
        <fullName evidence="4">Uncharacterized protein</fullName>
    </submittedName>
</protein>
<evidence type="ECO:0000256" key="2">
    <source>
        <dbReference type="ARBA" id="ARBA00022737"/>
    </source>
</evidence>
<dbReference type="PRINTS" id="PR00320">
    <property type="entry name" value="GPROTEINBRPT"/>
</dbReference>
<evidence type="ECO:0000256" key="3">
    <source>
        <dbReference type="PROSITE-ProRule" id="PRU00221"/>
    </source>
</evidence>
<feature type="repeat" description="WD" evidence="3">
    <location>
        <begin position="331"/>
        <end position="372"/>
    </location>
</feature>
<dbReference type="PROSITE" id="PS50294">
    <property type="entry name" value="WD_REPEATS_REGION"/>
    <property type="match status" value="5"/>
</dbReference>
<dbReference type="Gene3D" id="2.130.10.10">
    <property type="entry name" value="YVTN repeat-like/Quinoprotein amine dehydrogenase"/>
    <property type="match status" value="4"/>
</dbReference>
<keyword evidence="1 3" id="KW-0853">WD repeat</keyword>
<dbReference type="CDD" id="cd00200">
    <property type="entry name" value="WD40"/>
    <property type="match status" value="1"/>
</dbReference>
<dbReference type="InterPro" id="IPR020472">
    <property type="entry name" value="WD40_PAC1"/>
</dbReference>
<dbReference type="InterPro" id="IPR015943">
    <property type="entry name" value="WD40/YVTN_repeat-like_dom_sf"/>
</dbReference>
<proteinExistence type="predicted"/>
<dbReference type="Proteomes" id="UP000220527">
    <property type="component" value="Unassembled WGS sequence"/>
</dbReference>
<gene>
    <name evidence="4" type="ORF">CJ255_17370</name>
</gene>
<evidence type="ECO:0000313" key="4">
    <source>
        <dbReference type="EMBL" id="PDW01771.1"/>
    </source>
</evidence>
<dbReference type="SMART" id="SM00320">
    <property type="entry name" value="WD40"/>
    <property type="match status" value="7"/>
</dbReference>
<dbReference type="PANTHER" id="PTHR19879:SF9">
    <property type="entry name" value="TRANSCRIPTION INITIATION FACTOR TFIID SUBUNIT 5"/>
    <property type="match status" value="1"/>
</dbReference>
<reference evidence="5" key="1">
    <citation type="submission" date="2017-08" db="EMBL/GenBank/DDBJ databases">
        <authorList>
            <person name="Grouzdev D.S."/>
            <person name="Gaisin V.A."/>
            <person name="Rysina M.S."/>
            <person name="Gorlenko V.M."/>
        </authorList>
    </citation>
    <scope>NUCLEOTIDE SEQUENCE [LARGE SCALE GENOMIC DNA]</scope>
    <source>
        <strain evidence="5">Kir15-3F</strain>
    </source>
</reference>